<dbReference type="Pfam" id="PF03544">
    <property type="entry name" value="TonB_C"/>
    <property type="match status" value="1"/>
</dbReference>
<dbReference type="EMBL" id="CP014782">
    <property type="protein sequence ID" value="AQS40327.1"/>
    <property type="molecule type" value="Genomic_DNA"/>
</dbReference>
<evidence type="ECO:0000313" key="2">
    <source>
        <dbReference type="EMBL" id="AQS40327.1"/>
    </source>
</evidence>
<protein>
    <submittedName>
        <fullName evidence="2">Gram-negative bacterial TonB protein C-terminal</fullName>
    </submittedName>
</protein>
<dbReference type="InterPro" id="IPR011990">
    <property type="entry name" value="TPR-like_helical_dom_sf"/>
</dbReference>
<evidence type="ECO:0000313" key="3">
    <source>
        <dbReference type="Proteomes" id="UP000189545"/>
    </source>
</evidence>
<dbReference type="Gene3D" id="3.30.1150.10">
    <property type="match status" value="1"/>
</dbReference>
<dbReference type="OrthoDB" id="5592888at2"/>
<dbReference type="KEGG" id="spsw:Sps_05258"/>
<proteinExistence type="predicted"/>
<feature type="domain" description="TonB C-terminal" evidence="1">
    <location>
        <begin position="1"/>
        <end position="62"/>
    </location>
</feature>
<dbReference type="STRING" id="225848.Sps_05258"/>
<keyword evidence="3" id="KW-1185">Reference proteome</keyword>
<gene>
    <name evidence="2" type="ORF">Sps_05258</name>
</gene>
<dbReference type="SUPFAM" id="SSF48452">
    <property type="entry name" value="TPR-like"/>
    <property type="match status" value="1"/>
</dbReference>
<dbReference type="PROSITE" id="PS52015">
    <property type="entry name" value="TONB_CTD"/>
    <property type="match status" value="1"/>
</dbReference>
<name>A0A1S6HXM1_9GAMM</name>
<dbReference type="Proteomes" id="UP000189545">
    <property type="component" value="Chromosome"/>
</dbReference>
<dbReference type="AlphaFoldDB" id="A0A1S6HXM1"/>
<accession>A0A1S6HXM1</accession>
<reference evidence="2 3" key="1">
    <citation type="submission" date="2016-03" db="EMBL/GenBank/DDBJ databases">
        <title>Complete genome sequence of Shewanella psychrophila WP2, a deep sea bacterium isolated from west Pacific sediment.</title>
        <authorList>
            <person name="Xu G."/>
            <person name="Jian H."/>
        </authorList>
    </citation>
    <scope>NUCLEOTIDE SEQUENCE [LARGE SCALE GENOMIC DNA]</scope>
    <source>
        <strain evidence="2 3">WP2</strain>
    </source>
</reference>
<dbReference type="InterPro" id="IPR037682">
    <property type="entry name" value="TonB_C"/>
</dbReference>
<dbReference type="Gene3D" id="1.25.40.10">
    <property type="entry name" value="Tetratricopeptide repeat domain"/>
    <property type="match status" value="1"/>
</dbReference>
<dbReference type="SUPFAM" id="SSF74653">
    <property type="entry name" value="TolA/TonB C-terminal domain"/>
    <property type="match status" value="1"/>
</dbReference>
<sequence length="211" mass="24123">MQGHTQNISIIKSKPNAIFEQSAIDSLKKWKYHPKVVHGKTIYQKGQTVQLNFTLDKAEAYNPSPSPSHSFSPKPPNKHQQITDLNVYNGVKKGFELYTEGKLNQAIETTKNIQATTPFEQAYVNKLIGNFYAEEGRMEKAIYYLNEACKSRLLTDVSHAATTQLLADLNYHQGHYQVALENYQDWIMFTGNQDLRVLERITSSKLKLRSN</sequence>
<organism evidence="2 3">
    <name type="scientific">Shewanella psychrophila</name>
    <dbReference type="NCBI Taxonomy" id="225848"/>
    <lineage>
        <taxon>Bacteria</taxon>
        <taxon>Pseudomonadati</taxon>
        <taxon>Pseudomonadota</taxon>
        <taxon>Gammaproteobacteria</taxon>
        <taxon>Alteromonadales</taxon>
        <taxon>Shewanellaceae</taxon>
        <taxon>Shewanella</taxon>
    </lineage>
</organism>
<evidence type="ECO:0000259" key="1">
    <source>
        <dbReference type="PROSITE" id="PS52015"/>
    </source>
</evidence>
<dbReference type="GO" id="GO:0055085">
    <property type="term" value="P:transmembrane transport"/>
    <property type="evidence" value="ECO:0007669"/>
    <property type="project" value="InterPro"/>
</dbReference>